<name>A0A199UFS8_ANACO</name>
<keyword evidence="2" id="KW-0328">Glycosyltransferase</keyword>
<evidence type="ECO:0000256" key="3">
    <source>
        <dbReference type="ARBA" id="ARBA00022679"/>
    </source>
</evidence>
<gene>
    <name evidence="5" type="ORF">ACMD2_13618</name>
</gene>
<dbReference type="InterPro" id="IPR029044">
    <property type="entry name" value="Nucleotide-diphossugar_trans"/>
</dbReference>
<sequence length="404" mass="45400">MASPPTSSSSSAGLFRRAPGSARAHSAPPEAVGAGAIRADVDPPPRPKPIMQKLAIGAIVLLGCVQFFLPASHFRDPSDPRRTWIPYDPSRSSPISTNKRSFEEEQLDMPVKQEAEVPGTHIFSWTDCLDLRVLAVLANSTLSSSRYPEDLFFHFFIPEHEDEKLSFYKLKVVMPSSNLGIIGQKDVKEKLNIATPEVEFLWKYRHELAPFFISTQHLPLNKYVYVLPDTIIKGNIEDLFSFDLAPYAIGAAEDCSKRVGDYIDIEVLNAIQRTAAKSWISNKPYDKNACLPDFSVLLVEPHKLENTLLESIVWWNKVLDKGSERGNRIKFAIALAFYDKYFKLPSTWKISSSLEADETNEIKALRFDGPTRVCSEDDDRDQGPNHGDIWQQYLSSNSVAVLSH</sequence>
<dbReference type="PANTHER" id="PTHR13778">
    <property type="entry name" value="GLYCOSYLTRANSFERASE 8 DOMAIN-CONTAINING PROTEIN"/>
    <property type="match status" value="1"/>
</dbReference>
<dbReference type="GO" id="GO:0005794">
    <property type="term" value="C:Golgi apparatus"/>
    <property type="evidence" value="ECO:0007669"/>
    <property type="project" value="TreeGrafter"/>
</dbReference>
<keyword evidence="3" id="KW-0808">Transferase</keyword>
<feature type="compositionally biased region" description="Low complexity" evidence="4">
    <location>
        <begin position="1"/>
        <end position="11"/>
    </location>
</feature>
<comment type="caution">
    <text evidence="5">The sequence shown here is derived from an EMBL/GenBank/DDBJ whole genome shotgun (WGS) entry which is preliminary data.</text>
</comment>
<proteinExistence type="predicted"/>
<organism evidence="5 6">
    <name type="scientific">Ananas comosus</name>
    <name type="common">Pineapple</name>
    <name type="synonym">Ananas ananas</name>
    <dbReference type="NCBI Taxonomy" id="4615"/>
    <lineage>
        <taxon>Eukaryota</taxon>
        <taxon>Viridiplantae</taxon>
        <taxon>Streptophyta</taxon>
        <taxon>Embryophyta</taxon>
        <taxon>Tracheophyta</taxon>
        <taxon>Spermatophyta</taxon>
        <taxon>Magnoliopsida</taxon>
        <taxon>Liliopsida</taxon>
        <taxon>Poales</taxon>
        <taxon>Bromeliaceae</taxon>
        <taxon>Bromelioideae</taxon>
        <taxon>Ananas</taxon>
    </lineage>
</organism>
<comment type="pathway">
    <text evidence="1">Glycan metabolism; pectin biosynthesis.</text>
</comment>
<dbReference type="Gene3D" id="3.90.550.10">
    <property type="entry name" value="Spore Coat Polysaccharide Biosynthesis Protein SpsA, Chain A"/>
    <property type="match status" value="1"/>
</dbReference>
<dbReference type="Proteomes" id="UP000092600">
    <property type="component" value="Unassembled WGS sequence"/>
</dbReference>
<evidence type="ECO:0000256" key="4">
    <source>
        <dbReference type="SAM" id="MobiDB-lite"/>
    </source>
</evidence>
<dbReference type="InterPro" id="IPR050748">
    <property type="entry name" value="Glycosyltrans_8_dom-fam"/>
</dbReference>
<evidence type="ECO:0000313" key="5">
    <source>
        <dbReference type="EMBL" id="OAY63425.1"/>
    </source>
</evidence>
<dbReference type="STRING" id="4615.A0A199UFS8"/>
<evidence type="ECO:0000313" key="6">
    <source>
        <dbReference type="Proteomes" id="UP000092600"/>
    </source>
</evidence>
<reference evidence="5 6" key="1">
    <citation type="journal article" date="2016" name="DNA Res.">
        <title>The draft genome of MD-2 pineapple using hybrid error correction of long reads.</title>
        <authorList>
            <person name="Redwan R.M."/>
            <person name="Saidin A."/>
            <person name="Kumar S.V."/>
        </authorList>
    </citation>
    <scope>NUCLEOTIDE SEQUENCE [LARGE SCALE GENOMIC DNA]</scope>
    <source>
        <strain evidence="6">cv. MD2</strain>
        <tissue evidence="5">Leaf</tissue>
    </source>
</reference>
<dbReference type="GO" id="GO:0016757">
    <property type="term" value="F:glycosyltransferase activity"/>
    <property type="evidence" value="ECO:0007669"/>
    <property type="project" value="UniProtKB-KW"/>
</dbReference>
<evidence type="ECO:0000256" key="1">
    <source>
        <dbReference type="ARBA" id="ARBA00004877"/>
    </source>
</evidence>
<accession>A0A199UFS8</accession>
<dbReference type="SUPFAM" id="SSF53448">
    <property type="entry name" value="Nucleotide-diphospho-sugar transferases"/>
    <property type="match status" value="1"/>
</dbReference>
<dbReference type="AlphaFoldDB" id="A0A199UFS8"/>
<dbReference type="EMBL" id="LSRQ01008343">
    <property type="protein sequence ID" value="OAY63425.1"/>
    <property type="molecule type" value="Genomic_DNA"/>
</dbReference>
<feature type="region of interest" description="Disordered" evidence="4">
    <location>
        <begin position="1"/>
        <end position="45"/>
    </location>
</feature>
<evidence type="ECO:0000256" key="2">
    <source>
        <dbReference type="ARBA" id="ARBA00022676"/>
    </source>
</evidence>
<protein>
    <recommendedName>
        <fullName evidence="7">Hexosyltransferase</fullName>
    </recommendedName>
</protein>
<dbReference type="PANTHER" id="PTHR13778:SF47">
    <property type="entry name" value="LIPOPOLYSACCHARIDE 1,3-GALACTOSYLTRANSFERASE"/>
    <property type="match status" value="1"/>
</dbReference>
<evidence type="ECO:0008006" key="7">
    <source>
        <dbReference type="Google" id="ProtNLM"/>
    </source>
</evidence>